<evidence type="ECO:0000313" key="1">
    <source>
        <dbReference type="EMBL" id="MXV62358.1"/>
    </source>
</evidence>
<dbReference type="EMBL" id="WUYX01000029">
    <property type="protein sequence ID" value="MXV62358.1"/>
    <property type="molecule type" value="Genomic_DNA"/>
</dbReference>
<dbReference type="Gene3D" id="3.40.720.10">
    <property type="entry name" value="Alkaline Phosphatase, subunit A"/>
    <property type="match status" value="1"/>
</dbReference>
<dbReference type="GO" id="GO:0016787">
    <property type="term" value="F:hydrolase activity"/>
    <property type="evidence" value="ECO:0007669"/>
    <property type="project" value="UniProtKB-ARBA"/>
</dbReference>
<proteinExistence type="predicted"/>
<accession>A0A6B0VLK5</accession>
<dbReference type="AlphaFoldDB" id="A0A6B0VLK5"/>
<evidence type="ECO:0000313" key="2">
    <source>
        <dbReference type="Proteomes" id="UP000434101"/>
    </source>
</evidence>
<dbReference type="Pfam" id="PF01663">
    <property type="entry name" value="Phosphodiest"/>
    <property type="match status" value="1"/>
</dbReference>
<dbReference type="InterPro" id="IPR002591">
    <property type="entry name" value="Phosphodiest/P_Trfase"/>
</dbReference>
<dbReference type="SUPFAM" id="SSF53649">
    <property type="entry name" value="Alkaline phosphatase-like"/>
    <property type="match status" value="1"/>
</dbReference>
<dbReference type="PANTHER" id="PTHR10151:SF120">
    <property type="entry name" value="BIS(5'-ADENOSYL)-TRIPHOSPHATASE"/>
    <property type="match status" value="1"/>
</dbReference>
<protein>
    <submittedName>
        <fullName evidence="1">Alkaline phosphatase family protein</fullName>
    </submittedName>
</protein>
<dbReference type="Proteomes" id="UP000434101">
    <property type="component" value="Unassembled WGS sequence"/>
</dbReference>
<name>A0A6B0VLK5_9EURY</name>
<comment type="caution">
    <text evidence="1">The sequence shown here is derived from an EMBL/GenBank/DDBJ whole genome shotgun (WGS) entry which is preliminary data.</text>
</comment>
<reference evidence="1 2" key="1">
    <citation type="submission" date="2020-01" db="EMBL/GenBank/DDBJ databases">
        <title>Natronorubrum sp. JWXQ-INN 674 isolated from Inner Mongolia Autonomous Region of China.</title>
        <authorList>
            <person name="Xue Q."/>
        </authorList>
    </citation>
    <scope>NUCLEOTIDE SEQUENCE [LARGE SCALE GENOMIC DNA]</scope>
    <source>
        <strain evidence="1 2">JWXQ-INN-674</strain>
    </source>
</reference>
<gene>
    <name evidence="1" type="ORF">GS429_09845</name>
</gene>
<keyword evidence="2" id="KW-1185">Reference proteome</keyword>
<dbReference type="RefSeq" id="WP_160065060.1">
    <property type="nucleotide sequence ID" value="NZ_WUYX01000029.1"/>
</dbReference>
<sequence>MRTDLERRLRERLSEGDYCFPDYDGYCFANVPATVGSVLGADRNAGRSLPDDVLTGVGDEYDRVLVVVVDGFGTAFWKRHDHPLLERVEAEGIVSPLTSTYPSETAAAMTTFHTGRLPAAHGVLGWDIYDPADDASYEAFTVEVKAGNESVDHELHDVFEGEPIYPDLANAGVDCHHVVPFEETYDGAVAHTYDWNRDGDRDHHELGRKPEIEGFDSALEAAFTAAETPAYLFAYLPQIDSAAHAFGTESEEYRETVDNTFDALERALSGLESNGSGASAGGSADRDAETLVVLTADHGHVDTDPERNIDLETCDEIMGYLEHHADGEPVRYAGSPRNLHLHLRDSDRGRERVRTMLDETLDARIFTREEVLERDLFGDCRPSETFQRRLGDLVVCHRERSVWYGSDRAHLELVGVHGGLHPDEMLVPFAASDLEPVLE</sequence>
<dbReference type="OrthoDB" id="33550at2157"/>
<organism evidence="1 2">
    <name type="scientific">Natronorubrum halalkaliphilum</name>
    <dbReference type="NCBI Taxonomy" id="2691917"/>
    <lineage>
        <taxon>Archaea</taxon>
        <taxon>Methanobacteriati</taxon>
        <taxon>Methanobacteriota</taxon>
        <taxon>Stenosarchaea group</taxon>
        <taxon>Halobacteria</taxon>
        <taxon>Halobacteriales</taxon>
        <taxon>Natrialbaceae</taxon>
        <taxon>Natronorubrum</taxon>
    </lineage>
</organism>
<dbReference type="PANTHER" id="PTHR10151">
    <property type="entry name" value="ECTONUCLEOTIDE PYROPHOSPHATASE/PHOSPHODIESTERASE"/>
    <property type="match status" value="1"/>
</dbReference>
<dbReference type="InterPro" id="IPR017850">
    <property type="entry name" value="Alkaline_phosphatase_core_sf"/>
</dbReference>